<dbReference type="InterPro" id="IPR001867">
    <property type="entry name" value="OmpR/PhoB-type_DNA-bd"/>
</dbReference>
<evidence type="ECO:0000256" key="5">
    <source>
        <dbReference type="ARBA" id="ARBA00023163"/>
    </source>
</evidence>
<dbReference type="EMBL" id="WWCO01000005">
    <property type="protein sequence ID" value="MYM34601.1"/>
    <property type="molecule type" value="Genomic_DNA"/>
</dbReference>
<dbReference type="InterPro" id="IPR039420">
    <property type="entry name" value="WalR-like"/>
</dbReference>
<dbReference type="AlphaFoldDB" id="A0A6L8MR81"/>
<comment type="caution">
    <text evidence="11">The sequence shown here is derived from an EMBL/GenBank/DDBJ whole genome shotgun (WGS) entry which is preliminary data.</text>
</comment>
<evidence type="ECO:0000259" key="9">
    <source>
        <dbReference type="PROSITE" id="PS51755"/>
    </source>
</evidence>
<gene>
    <name evidence="10" type="ORF">GTP38_09645</name>
    <name evidence="11" type="ORF">GTP44_21695</name>
</gene>
<dbReference type="Gene3D" id="1.10.10.10">
    <property type="entry name" value="Winged helix-like DNA-binding domain superfamily/Winged helix DNA-binding domain"/>
    <property type="match status" value="1"/>
</dbReference>
<dbReference type="InterPro" id="IPR001789">
    <property type="entry name" value="Sig_transdc_resp-reg_receiver"/>
</dbReference>
<feature type="modified residue" description="4-aspartylphosphate" evidence="6">
    <location>
        <position position="52"/>
    </location>
</feature>
<dbReference type="SUPFAM" id="SSF52172">
    <property type="entry name" value="CheY-like"/>
    <property type="match status" value="1"/>
</dbReference>
<evidence type="ECO:0000256" key="1">
    <source>
        <dbReference type="ARBA" id="ARBA00022553"/>
    </source>
</evidence>
<keyword evidence="3" id="KW-0805">Transcription regulation</keyword>
<dbReference type="PROSITE" id="PS51755">
    <property type="entry name" value="OMPR_PHOB"/>
    <property type="match status" value="1"/>
</dbReference>
<dbReference type="InterPro" id="IPR016032">
    <property type="entry name" value="Sig_transdc_resp-reg_C-effctor"/>
</dbReference>
<dbReference type="SUPFAM" id="SSF46894">
    <property type="entry name" value="C-terminal effector domain of the bipartite response regulators"/>
    <property type="match status" value="1"/>
</dbReference>
<evidence type="ECO:0000256" key="6">
    <source>
        <dbReference type="PROSITE-ProRule" id="PRU00169"/>
    </source>
</evidence>
<dbReference type="PANTHER" id="PTHR48111">
    <property type="entry name" value="REGULATOR OF RPOS"/>
    <property type="match status" value="1"/>
</dbReference>
<dbReference type="EMBL" id="WWCP01000034">
    <property type="protein sequence ID" value="MYM84551.1"/>
    <property type="molecule type" value="Genomic_DNA"/>
</dbReference>
<dbReference type="SMART" id="SM00862">
    <property type="entry name" value="Trans_reg_C"/>
    <property type="match status" value="1"/>
</dbReference>
<reference evidence="12 13" key="1">
    <citation type="submission" date="2019-12" db="EMBL/GenBank/DDBJ databases">
        <title>Novel species isolated from a subtropical stream in China.</title>
        <authorList>
            <person name="Lu H."/>
        </authorList>
    </citation>
    <scope>NUCLEOTIDE SEQUENCE [LARGE SCALE GENOMIC DNA]</scope>
    <source>
        <strain evidence="11 13">FT50W</strain>
        <strain evidence="10 12">FT94W</strain>
    </source>
</reference>
<dbReference type="FunFam" id="1.10.10.10:FF:000005">
    <property type="entry name" value="Two-component system response regulator"/>
    <property type="match status" value="1"/>
</dbReference>
<dbReference type="GO" id="GO:0006355">
    <property type="term" value="P:regulation of DNA-templated transcription"/>
    <property type="evidence" value="ECO:0007669"/>
    <property type="project" value="InterPro"/>
</dbReference>
<keyword evidence="2" id="KW-0902">Two-component regulatory system</keyword>
<dbReference type="Gene3D" id="6.10.250.690">
    <property type="match status" value="1"/>
</dbReference>
<dbReference type="RefSeq" id="WP_160989984.1">
    <property type="nucleotide sequence ID" value="NZ_WWCO01000005.1"/>
</dbReference>
<dbReference type="Proteomes" id="UP000449678">
    <property type="component" value="Unassembled WGS sequence"/>
</dbReference>
<keyword evidence="12" id="KW-1185">Reference proteome</keyword>
<evidence type="ECO:0000313" key="12">
    <source>
        <dbReference type="Proteomes" id="UP000449678"/>
    </source>
</evidence>
<keyword evidence="4 7" id="KW-0238">DNA-binding</keyword>
<evidence type="ECO:0000256" key="7">
    <source>
        <dbReference type="PROSITE-ProRule" id="PRU01091"/>
    </source>
</evidence>
<dbReference type="FunFam" id="3.40.50.2300:FF:000002">
    <property type="entry name" value="DNA-binding response regulator PhoP"/>
    <property type="match status" value="1"/>
</dbReference>
<dbReference type="GO" id="GO:0005829">
    <property type="term" value="C:cytosol"/>
    <property type="evidence" value="ECO:0007669"/>
    <property type="project" value="TreeGrafter"/>
</dbReference>
<accession>A0A6L8MR81</accession>
<evidence type="ECO:0000256" key="2">
    <source>
        <dbReference type="ARBA" id="ARBA00023012"/>
    </source>
</evidence>
<keyword evidence="1 6" id="KW-0597">Phosphoprotein</keyword>
<protein>
    <submittedName>
        <fullName evidence="11">Response regulator</fullName>
    </submittedName>
</protein>
<organism evidence="11 13">
    <name type="scientific">Duganella lactea</name>
    <dbReference type="NCBI Taxonomy" id="2692173"/>
    <lineage>
        <taxon>Bacteria</taxon>
        <taxon>Pseudomonadati</taxon>
        <taxon>Pseudomonadota</taxon>
        <taxon>Betaproteobacteria</taxon>
        <taxon>Burkholderiales</taxon>
        <taxon>Oxalobacteraceae</taxon>
        <taxon>Telluria group</taxon>
        <taxon>Duganella</taxon>
    </lineage>
</organism>
<dbReference type="GO" id="GO:0032993">
    <property type="term" value="C:protein-DNA complex"/>
    <property type="evidence" value="ECO:0007669"/>
    <property type="project" value="TreeGrafter"/>
</dbReference>
<keyword evidence="5" id="KW-0804">Transcription</keyword>
<dbReference type="Proteomes" id="UP000474565">
    <property type="component" value="Unassembled WGS sequence"/>
</dbReference>
<sequence>MHILLVEDDHKAARLLARGLEEEGFAVTVAHTAAEASSHAHAMWRFDMAILDWMLPAKDGVALCAEWRQAQHQLPVLMLTARDAVADRIVGLNTGADDYLTKPFAFDELLARIRALLRRAVRAQHGILQVADLTLDPATRAVNRAGERLDLTPKEYAILELLMRHTGAVVTRQQLAEHVWHADLIAIDNLMDVHLKNLRRKVDPAGLPTLITTVRGRGFLLAQPEGGDA</sequence>
<dbReference type="InterPro" id="IPR036388">
    <property type="entry name" value="WH-like_DNA-bd_sf"/>
</dbReference>
<dbReference type="Pfam" id="PF00486">
    <property type="entry name" value="Trans_reg_C"/>
    <property type="match status" value="1"/>
</dbReference>
<dbReference type="GO" id="GO:0000976">
    <property type="term" value="F:transcription cis-regulatory region binding"/>
    <property type="evidence" value="ECO:0007669"/>
    <property type="project" value="TreeGrafter"/>
</dbReference>
<dbReference type="SMART" id="SM00448">
    <property type="entry name" value="REC"/>
    <property type="match status" value="1"/>
</dbReference>
<dbReference type="CDD" id="cd00383">
    <property type="entry name" value="trans_reg_C"/>
    <property type="match status" value="1"/>
</dbReference>
<dbReference type="InterPro" id="IPR011006">
    <property type="entry name" value="CheY-like_superfamily"/>
</dbReference>
<dbReference type="PANTHER" id="PTHR48111:SF22">
    <property type="entry name" value="REGULATOR OF RPOS"/>
    <property type="match status" value="1"/>
</dbReference>
<dbReference type="PROSITE" id="PS50110">
    <property type="entry name" value="RESPONSE_REGULATORY"/>
    <property type="match status" value="1"/>
</dbReference>
<feature type="domain" description="OmpR/PhoB-type" evidence="9">
    <location>
        <begin position="125"/>
        <end position="223"/>
    </location>
</feature>
<evidence type="ECO:0000256" key="3">
    <source>
        <dbReference type="ARBA" id="ARBA00023015"/>
    </source>
</evidence>
<name>A0A6L8MR81_9BURK</name>
<evidence type="ECO:0000313" key="11">
    <source>
        <dbReference type="EMBL" id="MYM84551.1"/>
    </source>
</evidence>
<dbReference type="Pfam" id="PF00072">
    <property type="entry name" value="Response_reg"/>
    <property type="match status" value="1"/>
</dbReference>
<evidence type="ECO:0000256" key="4">
    <source>
        <dbReference type="ARBA" id="ARBA00023125"/>
    </source>
</evidence>
<proteinExistence type="predicted"/>
<feature type="domain" description="Response regulatory" evidence="8">
    <location>
        <begin position="2"/>
        <end position="117"/>
    </location>
</feature>
<evidence type="ECO:0000313" key="10">
    <source>
        <dbReference type="EMBL" id="MYM34601.1"/>
    </source>
</evidence>
<dbReference type="Gene3D" id="3.40.50.2300">
    <property type="match status" value="1"/>
</dbReference>
<feature type="DNA-binding region" description="OmpR/PhoB-type" evidence="7">
    <location>
        <begin position="125"/>
        <end position="223"/>
    </location>
</feature>
<dbReference type="GO" id="GO:0000156">
    <property type="term" value="F:phosphorelay response regulator activity"/>
    <property type="evidence" value="ECO:0007669"/>
    <property type="project" value="TreeGrafter"/>
</dbReference>
<evidence type="ECO:0000259" key="8">
    <source>
        <dbReference type="PROSITE" id="PS50110"/>
    </source>
</evidence>
<evidence type="ECO:0000313" key="13">
    <source>
        <dbReference type="Proteomes" id="UP000474565"/>
    </source>
</evidence>